<comment type="pathway">
    <text evidence="2">Secondary metabolite biosynthesis.</text>
</comment>
<comment type="similarity">
    <text evidence="3 10">Belongs to the cytochrome P450 family.</text>
</comment>
<dbReference type="PRINTS" id="PR00385">
    <property type="entry name" value="P450"/>
</dbReference>
<evidence type="ECO:0000256" key="6">
    <source>
        <dbReference type="ARBA" id="ARBA00023002"/>
    </source>
</evidence>
<proteinExistence type="inferred from homology"/>
<evidence type="ECO:0000256" key="9">
    <source>
        <dbReference type="PIRSR" id="PIRSR602401-1"/>
    </source>
</evidence>
<keyword evidence="5 9" id="KW-0479">Metal-binding</keyword>
<dbReference type="EMBL" id="LN679115">
    <property type="protein sequence ID" value="CEL54339.1"/>
    <property type="molecule type" value="Genomic_DNA"/>
</dbReference>
<evidence type="ECO:0008006" key="14">
    <source>
        <dbReference type="Google" id="ProtNLM"/>
    </source>
</evidence>
<keyword evidence="13" id="KW-1185">Reference proteome</keyword>
<dbReference type="InterPro" id="IPR036396">
    <property type="entry name" value="Cyt_P450_sf"/>
</dbReference>
<feature type="transmembrane region" description="Helical" evidence="11">
    <location>
        <begin position="12"/>
        <end position="30"/>
    </location>
</feature>
<evidence type="ECO:0000313" key="12">
    <source>
        <dbReference type="EMBL" id="CEL54339.1"/>
    </source>
</evidence>
<keyword evidence="6 10" id="KW-0560">Oxidoreductase</keyword>
<dbReference type="InterPro" id="IPR017972">
    <property type="entry name" value="Cyt_P450_CS"/>
</dbReference>
<evidence type="ECO:0000256" key="10">
    <source>
        <dbReference type="RuleBase" id="RU000461"/>
    </source>
</evidence>
<accession>A0A0B7FBK3</accession>
<dbReference type="GO" id="GO:0005506">
    <property type="term" value="F:iron ion binding"/>
    <property type="evidence" value="ECO:0007669"/>
    <property type="project" value="InterPro"/>
</dbReference>
<dbReference type="GO" id="GO:0016705">
    <property type="term" value="F:oxidoreductase activity, acting on paired donors, with incorporation or reduction of molecular oxygen"/>
    <property type="evidence" value="ECO:0007669"/>
    <property type="project" value="InterPro"/>
</dbReference>
<feature type="binding site" description="axial binding residue" evidence="9">
    <location>
        <position position="491"/>
    </location>
    <ligand>
        <name>heme</name>
        <dbReference type="ChEBI" id="CHEBI:30413"/>
    </ligand>
    <ligandPart>
        <name>Fe</name>
        <dbReference type="ChEBI" id="CHEBI:18248"/>
    </ligandPart>
</feature>
<evidence type="ECO:0000256" key="3">
    <source>
        <dbReference type="ARBA" id="ARBA00010617"/>
    </source>
</evidence>
<dbReference type="GO" id="GO:0020037">
    <property type="term" value="F:heme binding"/>
    <property type="evidence" value="ECO:0007669"/>
    <property type="project" value="InterPro"/>
</dbReference>
<evidence type="ECO:0000256" key="8">
    <source>
        <dbReference type="ARBA" id="ARBA00023033"/>
    </source>
</evidence>
<keyword evidence="11" id="KW-0472">Membrane</keyword>
<dbReference type="InterPro" id="IPR001128">
    <property type="entry name" value="Cyt_P450"/>
</dbReference>
<keyword evidence="4 9" id="KW-0349">Heme</keyword>
<dbReference type="Gene3D" id="1.10.630.10">
    <property type="entry name" value="Cytochrome P450"/>
    <property type="match status" value="1"/>
</dbReference>
<dbReference type="Proteomes" id="UP000059188">
    <property type="component" value="Unassembled WGS sequence"/>
</dbReference>
<dbReference type="AlphaFoldDB" id="A0A0B7FBK3"/>
<dbReference type="OrthoDB" id="1470350at2759"/>
<evidence type="ECO:0000313" key="13">
    <source>
        <dbReference type="Proteomes" id="UP000059188"/>
    </source>
</evidence>
<dbReference type="GO" id="GO:0004497">
    <property type="term" value="F:monooxygenase activity"/>
    <property type="evidence" value="ECO:0007669"/>
    <property type="project" value="UniProtKB-KW"/>
</dbReference>
<evidence type="ECO:0000256" key="2">
    <source>
        <dbReference type="ARBA" id="ARBA00005179"/>
    </source>
</evidence>
<dbReference type="Pfam" id="PF00067">
    <property type="entry name" value="p450"/>
    <property type="match status" value="1"/>
</dbReference>
<keyword evidence="11" id="KW-1133">Transmembrane helix</keyword>
<reference evidence="12 13" key="1">
    <citation type="submission" date="2014-11" db="EMBL/GenBank/DDBJ databases">
        <authorList>
            <person name="Wibberg Daniel"/>
        </authorList>
    </citation>
    <scope>NUCLEOTIDE SEQUENCE [LARGE SCALE GENOMIC DNA]</scope>
    <source>
        <strain evidence="12">Rhizoctonia solani AG1-IB 7/3/14</strain>
    </source>
</reference>
<dbReference type="PANTHER" id="PTHR24305">
    <property type="entry name" value="CYTOCHROME P450"/>
    <property type="match status" value="1"/>
</dbReference>
<dbReference type="STRING" id="1108050.A0A0B7FBK3"/>
<dbReference type="InterPro" id="IPR002401">
    <property type="entry name" value="Cyt_P450_E_grp-I"/>
</dbReference>
<keyword evidence="11" id="KW-0812">Transmembrane</keyword>
<dbReference type="InterPro" id="IPR050121">
    <property type="entry name" value="Cytochrome_P450_monoxygenase"/>
</dbReference>
<evidence type="ECO:0000256" key="7">
    <source>
        <dbReference type="ARBA" id="ARBA00023004"/>
    </source>
</evidence>
<dbReference type="PANTHER" id="PTHR24305:SF29">
    <property type="entry name" value="BENZOATE-PARA-HYDROXYLASE"/>
    <property type="match status" value="1"/>
</dbReference>
<comment type="cofactor">
    <cofactor evidence="1 9">
        <name>heme</name>
        <dbReference type="ChEBI" id="CHEBI:30413"/>
    </cofactor>
</comment>
<keyword evidence="7 9" id="KW-0408">Iron</keyword>
<sequence length="544" mass="60463">MFAESTQYSTAHYYAAAGALLVAYYLVPYLRDPHEYRRRFSGPWLASFSGSWLSRSASSGHHYQNILKAHEKYGKFMRIAPNHISIADPDALEEVYGHSNGLLKSEFYDAFITVDGNRNTFSIRDKAIHTAKRKRIANIFSPQNIVAFEPRVRIHIQRFCEQLDMRCEQAAMGASGFNWTAKNGRAVLNSCPQFAYLTFDLISDLALGVPFGLVEAQKDSTPTFLSLTSEKNVQGISPIRLVAASGQAGLVLGSYSSWVQKILLRAPWQIPRFFIFRDFASYTHAAVDASISKKEKEKEQEANERGVDLLDKLFEVKNPDGSPLTRPEIDGEAMLMLGAGSDTTANSLSGMCYYIASNPDVKAKLQEELDSINKGWTEADDLDGGEFDSAIPRFEQVKNLPYLNACIKESLRLYSTVGAGLPRVVPEGKTLTVAGQKFNAGSAVSVPSYCTNRSSVWGPDAEVYRPERWLEEGASSLNKYFAAFSFGPRGCVGRNLANMDLLLVSSTFFRRYDVQLAKPTTKLQTTEGFVRDATHCEVSLKKRA</sequence>
<name>A0A0B7FBK3_THACB</name>
<evidence type="ECO:0000256" key="1">
    <source>
        <dbReference type="ARBA" id="ARBA00001971"/>
    </source>
</evidence>
<dbReference type="SUPFAM" id="SSF48264">
    <property type="entry name" value="Cytochrome P450"/>
    <property type="match status" value="1"/>
</dbReference>
<keyword evidence="8 10" id="KW-0503">Monooxygenase</keyword>
<evidence type="ECO:0000256" key="5">
    <source>
        <dbReference type="ARBA" id="ARBA00022723"/>
    </source>
</evidence>
<dbReference type="PRINTS" id="PR00463">
    <property type="entry name" value="EP450I"/>
</dbReference>
<evidence type="ECO:0000256" key="11">
    <source>
        <dbReference type="SAM" id="Phobius"/>
    </source>
</evidence>
<gene>
    <name evidence="12" type="ORF">RSOLAG1IB_06989</name>
</gene>
<evidence type="ECO:0000256" key="4">
    <source>
        <dbReference type="ARBA" id="ARBA00022617"/>
    </source>
</evidence>
<dbReference type="PROSITE" id="PS00086">
    <property type="entry name" value="CYTOCHROME_P450"/>
    <property type="match status" value="1"/>
</dbReference>
<organism evidence="12 13">
    <name type="scientific">Thanatephorus cucumeris (strain AG1-IB / isolate 7/3/14)</name>
    <name type="common">Lettuce bottom rot fungus</name>
    <name type="synonym">Rhizoctonia solani</name>
    <dbReference type="NCBI Taxonomy" id="1108050"/>
    <lineage>
        <taxon>Eukaryota</taxon>
        <taxon>Fungi</taxon>
        <taxon>Dikarya</taxon>
        <taxon>Basidiomycota</taxon>
        <taxon>Agaricomycotina</taxon>
        <taxon>Agaricomycetes</taxon>
        <taxon>Cantharellales</taxon>
        <taxon>Ceratobasidiaceae</taxon>
        <taxon>Rhizoctonia</taxon>
        <taxon>Rhizoctonia solani AG-1</taxon>
    </lineage>
</organism>
<protein>
    <recommendedName>
        <fullName evidence="14">Benzoate 4-monooxygenase</fullName>
    </recommendedName>
</protein>